<keyword evidence="2" id="KW-1185">Reference proteome</keyword>
<proteinExistence type="predicted"/>
<accession>A0ACC3BIX2</accession>
<name>A0ACC3BIX2_PYRYE</name>
<reference evidence="1" key="1">
    <citation type="submission" date="2019-11" db="EMBL/GenBank/DDBJ databases">
        <title>Nori genome reveals adaptations in red seaweeds to the harsh intertidal environment.</title>
        <authorList>
            <person name="Wang D."/>
            <person name="Mao Y."/>
        </authorList>
    </citation>
    <scope>NUCLEOTIDE SEQUENCE</scope>
    <source>
        <tissue evidence="1">Gametophyte</tissue>
    </source>
</reference>
<evidence type="ECO:0000313" key="2">
    <source>
        <dbReference type="Proteomes" id="UP000798662"/>
    </source>
</evidence>
<evidence type="ECO:0000313" key="1">
    <source>
        <dbReference type="EMBL" id="KAK1857711.1"/>
    </source>
</evidence>
<dbReference type="EMBL" id="CM020618">
    <property type="protein sequence ID" value="KAK1857711.1"/>
    <property type="molecule type" value="Genomic_DNA"/>
</dbReference>
<protein>
    <submittedName>
        <fullName evidence="1">Uncharacterized protein</fullName>
    </submittedName>
</protein>
<gene>
    <name evidence="1" type="ORF">I4F81_000326</name>
</gene>
<dbReference type="Proteomes" id="UP000798662">
    <property type="component" value="Chromosome 1"/>
</dbReference>
<sequence length="260" mass="25818">MSASSLPPPLPLPPPASAPVAVPLRPALWAAGAPWAPACATDCGGGGGIGGSTNSVGDGEPPSNGSGSVGADTDADTFVDNGCGNGDGKGGTGGGAQVGVAAPAVTVPFVSGESPVTPEAGWVEAALGATHGPHGLRRQRPPSLTSPVGNAVTAPVLTPPPLSGKASSTAMEPPRRPRRPDTRRSREVLVWGAPSPWLCLLASACPNHSSSDYSVLGRYARRPCAQTVPSVADFVQRDVHQYPAAVVDAAGDPATACPPL</sequence>
<organism evidence="1 2">
    <name type="scientific">Pyropia yezoensis</name>
    <name type="common">Susabi-nori</name>
    <name type="synonym">Porphyra yezoensis</name>
    <dbReference type="NCBI Taxonomy" id="2788"/>
    <lineage>
        <taxon>Eukaryota</taxon>
        <taxon>Rhodophyta</taxon>
        <taxon>Bangiophyceae</taxon>
        <taxon>Bangiales</taxon>
        <taxon>Bangiaceae</taxon>
        <taxon>Pyropia</taxon>
    </lineage>
</organism>
<comment type="caution">
    <text evidence="1">The sequence shown here is derived from an EMBL/GenBank/DDBJ whole genome shotgun (WGS) entry which is preliminary data.</text>
</comment>